<protein>
    <submittedName>
        <fullName evidence="3">Iron-sulfur cluster assembly accessory protein, putative</fullName>
    </submittedName>
</protein>
<dbReference type="InterPro" id="IPR000361">
    <property type="entry name" value="ATAP_core_dom"/>
</dbReference>
<dbReference type="PROSITE" id="PS01152">
    <property type="entry name" value="HESB"/>
    <property type="match status" value="1"/>
</dbReference>
<keyword evidence="4" id="KW-1185">Reference proteome</keyword>
<name>Q2S2Y9_SALRD</name>
<dbReference type="NCBIfam" id="TIGR00049">
    <property type="entry name" value="iron-sulfur cluster assembly accessory protein"/>
    <property type="match status" value="1"/>
</dbReference>
<reference evidence="3 4" key="1">
    <citation type="journal article" date="2005" name="Proc. Natl. Acad. Sci. U.S.A.">
        <title>The genome of Salinibacter ruber: convergence and gene exchange among hyperhalophilic bacteria and archaea.</title>
        <authorList>
            <person name="Mongodin E.F."/>
            <person name="Nelson K.E."/>
            <person name="Daugherty S."/>
            <person name="Deboy R.T."/>
            <person name="Wister J."/>
            <person name="Khouri H."/>
            <person name="Weidman J."/>
            <person name="Walsh D.A."/>
            <person name="Papke R.T."/>
            <person name="Sanchez Perez G."/>
            <person name="Sharma A.K."/>
            <person name="Nesbo C.L."/>
            <person name="MacLeod D."/>
            <person name="Bapteste E."/>
            <person name="Doolittle W.F."/>
            <person name="Charlebois R.L."/>
            <person name="Legault B."/>
            <person name="Rodriguez-Valera F."/>
        </authorList>
    </citation>
    <scope>NUCLEOTIDE SEQUENCE [LARGE SCALE GENOMIC DNA]</scope>
    <source>
        <strain evidence="4">DSM 13855 / CECT 5946 / M31</strain>
    </source>
</reference>
<dbReference type="GO" id="GO:0016226">
    <property type="term" value="P:iron-sulfur cluster assembly"/>
    <property type="evidence" value="ECO:0007669"/>
    <property type="project" value="InterPro"/>
</dbReference>
<feature type="compositionally biased region" description="Low complexity" evidence="1">
    <location>
        <begin position="15"/>
        <end position="30"/>
    </location>
</feature>
<proteinExistence type="predicted"/>
<evidence type="ECO:0000313" key="4">
    <source>
        <dbReference type="Proteomes" id="UP000008674"/>
    </source>
</evidence>
<dbReference type="InterPro" id="IPR035903">
    <property type="entry name" value="HesB-like_dom_sf"/>
</dbReference>
<dbReference type="OrthoDB" id="9801228at2"/>
<gene>
    <name evidence="3" type="ordered locus">SRU_1318</name>
</gene>
<dbReference type="eggNOG" id="COG0316">
    <property type="taxonomic scope" value="Bacteria"/>
</dbReference>
<dbReference type="EMBL" id="CP000159">
    <property type="protein sequence ID" value="ABC43992.1"/>
    <property type="molecule type" value="Genomic_DNA"/>
</dbReference>
<evidence type="ECO:0000313" key="3">
    <source>
        <dbReference type="EMBL" id="ABC43992.1"/>
    </source>
</evidence>
<dbReference type="Proteomes" id="UP000008674">
    <property type="component" value="Chromosome"/>
</dbReference>
<dbReference type="EnsemblBacteria" id="ABC43992">
    <property type="protein sequence ID" value="ABC43992"/>
    <property type="gene ID" value="SRU_1318"/>
</dbReference>
<sequence>MRGPQNGSSVLPFMPDTASPTSDTSSQDTPIQISPNAAREIRKIINKKNIPDGYGLRVGVKGGGCSGMSYVLGFDKEREKDKVFNLDGITVYMDKRHGLYLMGTTINYHDGLDARGFTFENPNATETCGCGASFAA</sequence>
<dbReference type="SUPFAM" id="SSF89360">
    <property type="entry name" value="HesB-like domain"/>
    <property type="match status" value="1"/>
</dbReference>
<evidence type="ECO:0000256" key="1">
    <source>
        <dbReference type="SAM" id="MobiDB-lite"/>
    </source>
</evidence>
<dbReference type="AlphaFoldDB" id="Q2S2Y9"/>
<dbReference type="PANTHER" id="PTHR47265">
    <property type="entry name" value="IRON-SULFUR ASSEMBLY PROTEIN ISCA, CHLOROPLASTIC"/>
    <property type="match status" value="1"/>
</dbReference>
<dbReference type="InterPro" id="IPR017870">
    <property type="entry name" value="FeS_cluster_insertion_CS"/>
</dbReference>
<dbReference type="Pfam" id="PF01521">
    <property type="entry name" value="Fe-S_biosyn"/>
    <property type="match status" value="1"/>
</dbReference>
<accession>Q2S2Y9</accession>
<feature type="region of interest" description="Disordered" evidence="1">
    <location>
        <begin position="1"/>
        <end position="35"/>
    </location>
</feature>
<evidence type="ECO:0000259" key="2">
    <source>
        <dbReference type="Pfam" id="PF01521"/>
    </source>
</evidence>
<dbReference type="InterPro" id="IPR016092">
    <property type="entry name" value="ATAP"/>
</dbReference>
<dbReference type="STRING" id="309807.SRU_1318"/>
<dbReference type="PANTHER" id="PTHR47265:SF1">
    <property type="entry name" value="IRON-SULFUR ASSEMBLY PROTEIN ISCA, CHLOROPLASTIC"/>
    <property type="match status" value="1"/>
</dbReference>
<dbReference type="Gene3D" id="2.60.300.12">
    <property type="entry name" value="HesB-like domain"/>
    <property type="match status" value="1"/>
</dbReference>
<dbReference type="InterPro" id="IPR031108">
    <property type="entry name" value="IscA_plant_cyanobact"/>
</dbReference>
<dbReference type="PATRIC" id="fig|309807.25.peg.1370"/>
<organism evidence="3 4">
    <name type="scientific">Salinibacter ruber (strain DSM 13855 / M31)</name>
    <dbReference type="NCBI Taxonomy" id="309807"/>
    <lineage>
        <taxon>Bacteria</taxon>
        <taxon>Pseudomonadati</taxon>
        <taxon>Rhodothermota</taxon>
        <taxon>Rhodothermia</taxon>
        <taxon>Rhodothermales</taxon>
        <taxon>Salinibacteraceae</taxon>
        <taxon>Salinibacter</taxon>
    </lineage>
</organism>
<feature type="domain" description="Core" evidence="2">
    <location>
        <begin position="31"/>
        <end position="131"/>
    </location>
</feature>
<dbReference type="HOGENOM" id="CLU_069054_5_1_10"/>
<dbReference type="GO" id="GO:0051537">
    <property type="term" value="F:2 iron, 2 sulfur cluster binding"/>
    <property type="evidence" value="ECO:0007669"/>
    <property type="project" value="UniProtKB-ARBA"/>
</dbReference>
<dbReference type="KEGG" id="sru:SRU_1318"/>